<dbReference type="RefSeq" id="XP_062758553.1">
    <property type="nucleotide sequence ID" value="XM_062896512.1"/>
</dbReference>
<sequence>MNGAFGCNSSAVRRCWIEFGGLSWAQANLRGAPPWIQLPTGNARGDVFAITVLFQSAIFTQPDSIWANPFDVTALSIARLALDRVAARRMGHLSLALEEPIRLAEARPLETTPENEAPVEDACTPPPPPPNGLMSFWSQPVGMLGGTAPPHHIHRQIPHQSHPLA</sequence>
<dbReference type="EMBL" id="JAWRVG010000006">
    <property type="protein sequence ID" value="KAK4081600.1"/>
    <property type="molecule type" value="Genomic_DNA"/>
</dbReference>
<dbReference type="Proteomes" id="UP001273209">
    <property type="component" value="Unassembled WGS sequence"/>
</dbReference>
<keyword evidence="3" id="KW-1185">Reference proteome</keyword>
<name>A0AAE1M5C8_9HYPO</name>
<reference evidence="2" key="1">
    <citation type="submission" date="2023-11" db="EMBL/GenBank/DDBJ databases">
        <title>The genome sequences of three competitors of mushroom-forming fungi.</title>
        <authorList>
            <person name="Beijen E."/>
            <person name="Ohm R.A."/>
        </authorList>
    </citation>
    <scope>NUCLEOTIDE SEQUENCE</scope>
    <source>
        <strain evidence="2">CBS 100526</strain>
    </source>
</reference>
<gene>
    <name evidence="2" type="ORF">Triagg1_2341</name>
</gene>
<evidence type="ECO:0000313" key="2">
    <source>
        <dbReference type="EMBL" id="KAK4081600.1"/>
    </source>
</evidence>
<proteinExistence type="predicted"/>
<accession>A0AAE1M5C8</accession>
<evidence type="ECO:0000256" key="1">
    <source>
        <dbReference type="SAM" id="MobiDB-lite"/>
    </source>
</evidence>
<organism evidence="2 3">
    <name type="scientific">Trichoderma aggressivum f. europaeum</name>
    <dbReference type="NCBI Taxonomy" id="173218"/>
    <lineage>
        <taxon>Eukaryota</taxon>
        <taxon>Fungi</taxon>
        <taxon>Dikarya</taxon>
        <taxon>Ascomycota</taxon>
        <taxon>Pezizomycotina</taxon>
        <taxon>Sordariomycetes</taxon>
        <taxon>Hypocreomycetidae</taxon>
        <taxon>Hypocreales</taxon>
        <taxon>Hypocreaceae</taxon>
        <taxon>Trichoderma</taxon>
    </lineage>
</organism>
<feature type="region of interest" description="Disordered" evidence="1">
    <location>
        <begin position="145"/>
        <end position="165"/>
    </location>
</feature>
<dbReference type="AlphaFoldDB" id="A0AAE1M5C8"/>
<evidence type="ECO:0000313" key="3">
    <source>
        <dbReference type="Proteomes" id="UP001273209"/>
    </source>
</evidence>
<dbReference type="GeneID" id="87916417"/>
<comment type="caution">
    <text evidence="2">The sequence shown here is derived from an EMBL/GenBank/DDBJ whole genome shotgun (WGS) entry which is preliminary data.</text>
</comment>
<protein>
    <submittedName>
        <fullName evidence="2">Uncharacterized protein</fullName>
    </submittedName>
</protein>